<reference evidence="2 3" key="1">
    <citation type="submission" date="2023-11" db="EMBL/GenBank/DDBJ databases">
        <authorList>
            <person name="Xu M."/>
            <person name="Jiang T."/>
        </authorList>
    </citation>
    <scope>NUCLEOTIDE SEQUENCE [LARGE SCALE GENOMIC DNA]</scope>
    <source>
        <strain evidence="2 3">SD</strain>
    </source>
</reference>
<dbReference type="InterPro" id="IPR018745">
    <property type="entry name" value="MpsC"/>
</dbReference>
<proteinExistence type="predicted"/>
<gene>
    <name evidence="2" type="ORF">SK069_12135</name>
</gene>
<dbReference type="Proteomes" id="UP001277761">
    <property type="component" value="Unassembled WGS sequence"/>
</dbReference>
<evidence type="ECO:0000313" key="2">
    <source>
        <dbReference type="EMBL" id="MDX8152349.1"/>
    </source>
</evidence>
<comment type="caution">
    <text evidence="2">The sequence shown here is derived from an EMBL/GenBank/DDBJ whole genome shotgun (WGS) entry which is preliminary data.</text>
</comment>
<accession>A0ABU4VKH4</accession>
<dbReference type="RefSeq" id="WP_319954503.1">
    <property type="nucleotide sequence ID" value="NZ_JAXAVX010000005.1"/>
</dbReference>
<organism evidence="2 3">
    <name type="scientific">Patulibacter brassicae</name>
    <dbReference type="NCBI Taxonomy" id="1705717"/>
    <lineage>
        <taxon>Bacteria</taxon>
        <taxon>Bacillati</taxon>
        <taxon>Actinomycetota</taxon>
        <taxon>Thermoleophilia</taxon>
        <taxon>Solirubrobacterales</taxon>
        <taxon>Patulibacteraceae</taxon>
        <taxon>Patulibacter</taxon>
    </lineage>
</organism>
<feature type="domain" description="Na+-translocating membrane potential-generating system MpsC" evidence="1">
    <location>
        <begin position="22"/>
        <end position="122"/>
    </location>
</feature>
<evidence type="ECO:0000313" key="3">
    <source>
        <dbReference type="Proteomes" id="UP001277761"/>
    </source>
</evidence>
<name>A0ABU4VKH4_9ACTN</name>
<keyword evidence="3" id="KW-1185">Reference proteome</keyword>
<sequence>MADPREDEDEQPPEVRQTPLLQISNGVVALHKRYYGKGPESCRVMYHGDVVVVVLRGNFTHLETTLVASGRVEPVLQQRRALQLVTEEAMKALVSDATGRAVDAFMSANHAAPDAQVEVFLLRPEG</sequence>
<dbReference type="EMBL" id="JAXAVX010000005">
    <property type="protein sequence ID" value="MDX8152349.1"/>
    <property type="molecule type" value="Genomic_DNA"/>
</dbReference>
<dbReference type="Pfam" id="PF10057">
    <property type="entry name" value="MpsC"/>
    <property type="match status" value="1"/>
</dbReference>
<protein>
    <submittedName>
        <fullName evidence="2">Na-translocating system protein MpsC family protein</fullName>
    </submittedName>
</protein>
<evidence type="ECO:0000259" key="1">
    <source>
        <dbReference type="Pfam" id="PF10057"/>
    </source>
</evidence>